<evidence type="ECO:0008006" key="4">
    <source>
        <dbReference type="Google" id="ProtNLM"/>
    </source>
</evidence>
<dbReference type="Proteomes" id="UP000267017">
    <property type="component" value="Unassembled WGS sequence"/>
</dbReference>
<accession>A0A3P3TYM4</accession>
<sequence>MKKTVIVSLTAALFLAVAIPTFAEDIDTPDPNVDTYAYIGSSQNYDGKVRGKSYATTSNTKMTKLTVQGTFYQSGSKKESGSSSTTKRNSEAAWYTKDGVYSDSGSYSLNTASRTYFSGGKYAQDYASDEW</sequence>
<dbReference type="RefSeq" id="WP_128631055.1">
    <property type="nucleotide sequence ID" value="NZ_RRCN01000001.1"/>
</dbReference>
<keyword evidence="1" id="KW-0732">Signal</keyword>
<proteinExistence type="predicted"/>
<evidence type="ECO:0000313" key="3">
    <source>
        <dbReference type="Proteomes" id="UP000267017"/>
    </source>
</evidence>
<feature type="signal peptide" evidence="1">
    <location>
        <begin position="1"/>
        <end position="23"/>
    </location>
</feature>
<organism evidence="2 3">
    <name type="scientific">Paenibacillus oralis</name>
    <dbReference type="NCBI Taxonomy" id="2490856"/>
    <lineage>
        <taxon>Bacteria</taxon>
        <taxon>Bacillati</taxon>
        <taxon>Bacillota</taxon>
        <taxon>Bacilli</taxon>
        <taxon>Bacillales</taxon>
        <taxon>Paenibacillaceae</taxon>
        <taxon>Paenibacillus</taxon>
    </lineage>
</organism>
<evidence type="ECO:0000313" key="2">
    <source>
        <dbReference type="EMBL" id="RRJ63211.1"/>
    </source>
</evidence>
<comment type="caution">
    <text evidence="2">The sequence shown here is derived from an EMBL/GenBank/DDBJ whole genome shotgun (WGS) entry which is preliminary data.</text>
</comment>
<dbReference type="OrthoDB" id="2625208at2"/>
<protein>
    <recommendedName>
        <fullName evidence="4">Lactococcin 972 family bacteriocin</fullName>
    </recommendedName>
</protein>
<dbReference type="AlphaFoldDB" id="A0A3P3TYM4"/>
<keyword evidence="3" id="KW-1185">Reference proteome</keyword>
<reference evidence="2 3" key="1">
    <citation type="submission" date="2018-11" db="EMBL/GenBank/DDBJ databases">
        <title>Genome sequencing of Paenibacillus sp. KCOM 3021 (= ChDC PVNT-B20).</title>
        <authorList>
            <person name="Kook J.-K."/>
            <person name="Park S.-N."/>
            <person name="Lim Y.K."/>
        </authorList>
    </citation>
    <scope>NUCLEOTIDE SEQUENCE [LARGE SCALE GENOMIC DNA]</scope>
    <source>
        <strain evidence="2 3">KCOM 3021</strain>
    </source>
</reference>
<dbReference type="EMBL" id="RRCN01000001">
    <property type="protein sequence ID" value="RRJ63211.1"/>
    <property type="molecule type" value="Genomic_DNA"/>
</dbReference>
<gene>
    <name evidence="2" type="ORF">EHV15_09975</name>
</gene>
<evidence type="ECO:0000256" key="1">
    <source>
        <dbReference type="SAM" id="SignalP"/>
    </source>
</evidence>
<name>A0A3P3TYM4_9BACL</name>
<feature type="chain" id="PRO_5018026609" description="Lactococcin 972 family bacteriocin" evidence="1">
    <location>
        <begin position="24"/>
        <end position="131"/>
    </location>
</feature>